<reference evidence="2 3" key="1">
    <citation type="submission" date="2020-04" db="EMBL/GenBank/DDBJ databases">
        <title>Flammeovirga sp. SR4, a novel species isolated from seawater.</title>
        <authorList>
            <person name="Wang X."/>
        </authorList>
    </citation>
    <scope>NUCLEOTIDE SEQUENCE [LARGE SCALE GENOMIC DNA]</scope>
    <source>
        <strain evidence="2 3">ATCC 23126</strain>
    </source>
</reference>
<keyword evidence="3" id="KW-1185">Reference proteome</keyword>
<gene>
    <name evidence="2" type="ORF">HHU12_29855</name>
</gene>
<dbReference type="Proteomes" id="UP000576082">
    <property type="component" value="Unassembled WGS sequence"/>
</dbReference>
<feature type="chain" id="PRO_5030911173" evidence="1">
    <location>
        <begin position="22"/>
        <end position="136"/>
    </location>
</feature>
<accession>A0A7X9S126</accession>
<comment type="caution">
    <text evidence="2">The sequence shown here is derived from an EMBL/GenBank/DDBJ whole genome shotgun (WGS) entry which is preliminary data.</text>
</comment>
<protein>
    <submittedName>
        <fullName evidence="2">Uncharacterized protein</fullName>
    </submittedName>
</protein>
<evidence type="ECO:0000313" key="3">
    <source>
        <dbReference type="Proteomes" id="UP000576082"/>
    </source>
</evidence>
<sequence length="136" mass="15343">MRLNSLLAFLFLLFTVNTSFAIVESNEPTSKTTKVEESATASSTRYIFLKTVKKDCLEGDTEIVSSIIQVNIKNFAQEKFKILAQFENEVAKKYPKNVIQINLNCIEGVYTDLRSATDAKKALIDNVEKSRSIVLR</sequence>
<name>A0A7X9S126_9BACT</name>
<dbReference type="AlphaFoldDB" id="A0A7X9S126"/>
<dbReference type="EMBL" id="JABANE010000142">
    <property type="protein sequence ID" value="NME72202.1"/>
    <property type="molecule type" value="Genomic_DNA"/>
</dbReference>
<dbReference type="RefSeq" id="WP_169660396.1">
    <property type="nucleotide sequence ID" value="NZ_JABANE010000142.1"/>
</dbReference>
<proteinExistence type="predicted"/>
<evidence type="ECO:0000313" key="2">
    <source>
        <dbReference type="EMBL" id="NME72202.1"/>
    </source>
</evidence>
<organism evidence="2 3">
    <name type="scientific">Flammeovirga aprica JL-4</name>
    <dbReference type="NCBI Taxonomy" id="694437"/>
    <lineage>
        <taxon>Bacteria</taxon>
        <taxon>Pseudomonadati</taxon>
        <taxon>Bacteroidota</taxon>
        <taxon>Cytophagia</taxon>
        <taxon>Cytophagales</taxon>
        <taxon>Flammeovirgaceae</taxon>
        <taxon>Flammeovirga</taxon>
    </lineage>
</organism>
<keyword evidence="1" id="KW-0732">Signal</keyword>
<feature type="signal peptide" evidence="1">
    <location>
        <begin position="1"/>
        <end position="21"/>
    </location>
</feature>
<evidence type="ECO:0000256" key="1">
    <source>
        <dbReference type="SAM" id="SignalP"/>
    </source>
</evidence>